<keyword evidence="8" id="KW-1278">Translocase</keyword>
<comment type="function">
    <text evidence="10">Probably part of an ABC transporter complex. Responsible for energy coupling to the transport system.</text>
</comment>
<keyword evidence="3" id="KW-0813">Transport</keyword>
<dbReference type="AlphaFoldDB" id="A0A369MM12"/>
<comment type="subcellular location">
    <subcellularLocation>
        <location evidence="1">Cell membrane</location>
        <topology evidence="1">Peripheral membrane protein</topology>
    </subcellularLocation>
</comment>
<dbReference type="RefSeq" id="WP_009608943.1">
    <property type="nucleotide sequence ID" value="NZ_CP089333.1"/>
</dbReference>
<dbReference type="InterPro" id="IPR003593">
    <property type="entry name" value="AAA+_ATPase"/>
</dbReference>
<dbReference type="GO" id="GO:0043190">
    <property type="term" value="C:ATP-binding cassette (ABC) transporter complex"/>
    <property type="evidence" value="ECO:0007669"/>
    <property type="project" value="TreeGrafter"/>
</dbReference>
<feature type="domain" description="ABC transporter" evidence="11">
    <location>
        <begin position="7"/>
        <end position="245"/>
    </location>
</feature>
<dbReference type="PANTHER" id="PTHR43553">
    <property type="entry name" value="HEAVY METAL TRANSPORTER"/>
    <property type="match status" value="1"/>
</dbReference>
<dbReference type="SUPFAM" id="SSF52540">
    <property type="entry name" value="P-loop containing nucleoside triphosphate hydrolases"/>
    <property type="match status" value="2"/>
</dbReference>
<evidence type="ECO:0000256" key="10">
    <source>
        <dbReference type="ARBA" id="ARBA00025157"/>
    </source>
</evidence>
<dbReference type="PANTHER" id="PTHR43553:SF23">
    <property type="entry name" value="ABC TRANSPORTER ATP-BINDING COMPONENT"/>
    <property type="match status" value="1"/>
</dbReference>
<dbReference type="PROSITE" id="PS50893">
    <property type="entry name" value="ABC_TRANSPORTER_2"/>
    <property type="match status" value="2"/>
</dbReference>
<dbReference type="GO" id="GO:0016887">
    <property type="term" value="F:ATP hydrolysis activity"/>
    <property type="evidence" value="ECO:0007669"/>
    <property type="project" value="InterPro"/>
</dbReference>
<name>A0A369MM12_EGGLN</name>
<organism evidence="12 13">
    <name type="scientific">Eggerthella lenta</name>
    <name type="common">Eubacterium lentum</name>
    <dbReference type="NCBI Taxonomy" id="84112"/>
    <lineage>
        <taxon>Bacteria</taxon>
        <taxon>Bacillati</taxon>
        <taxon>Actinomycetota</taxon>
        <taxon>Coriobacteriia</taxon>
        <taxon>Eggerthellales</taxon>
        <taxon>Eggerthellaceae</taxon>
        <taxon>Eggerthella</taxon>
    </lineage>
</organism>
<dbReference type="InterPro" id="IPR027417">
    <property type="entry name" value="P-loop_NTPase"/>
</dbReference>
<comment type="caution">
    <text evidence="12">The sequence shown here is derived from an EMBL/GenBank/DDBJ whole genome shotgun (WGS) entry which is preliminary data.</text>
</comment>
<evidence type="ECO:0000256" key="7">
    <source>
        <dbReference type="ARBA" id="ARBA00022840"/>
    </source>
</evidence>
<evidence type="ECO:0000256" key="5">
    <source>
        <dbReference type="ARBA" id="ARBA00022737"/>
    </source>
</evidence>
<dbReference type="CDD" id="cd03225">
    <property type="entry name" value="ABC_cobalt_CbiO_domain1"/>
    <property type="match status" value="1"/>
</dbReference>
<reference evidence="12 13" key="1">
    <citation type="journal article" date="2018" name="Elife">
        <title>Discovery and characterization of a prevalent human gut bacterial enzyme sufficient for the inactivation of a family of plant toxins.</title>
        <authorList>
            <person name="Koppel N."/>
            <person name="Bisanz J.E."/>
            <person name="Pandelia M.E."/>
            <person name="Turnbaugh P.J."/>
            <person name="Balskus E.P."/>
        </authorList>
    </citation>
    <scope>NUCLEOTIDE SEQUENCE [LARGE SCALE GENOMIC DNA]</scope>
    <source>
        <strain evidence="12 13">MR1 #12</strain>
    </source>
</reference>
<proteinExistence type="inferred from homology"/>
<dbReference type="InterPro" id="IPR017871">
    <property type="entry name" value="ABC_transporter-like_CS"/>
</dbReference>
<dbReference type="SMART" id="SM00382">
    <property type="entry name" value="AAA"/>
    <property type="match status" value="2"/>
</dbReference>
<evidence type="ECO:0000256" key="9">
    <source>
        <dbReference type="ARBA" id="ARBA00023136"/>
    </source>
</evidence>
<evidence type="ECO:0000256" key="8">
    <source>
        <dbReference type="ARBA" id="ARBA00022967"/>
    </source>
</evidence>
<evidence type="ECO:0000313" key="13">
    <source>
        <dbReference type="Proteomes" id="UP000253752"/>
    </source>
</evidence>
<dbReference type="Gene3D" id="3.40.50.300">
    <property type="entry name" value="P-loop containing nucleotide triphosphate hydrolases"/>
    <property type="match status" value="2"/>
</dbReference>
<evidence type="ECO:0000256" key="4">
    <source>
        <dbReference type="ARBA" id="ARBA00022475"/>
    </source>
</evidence>
<dbReference type="EMBL" id="PPTX01000032">
    <property type="protein sequence ID" value="RDB74951.1"/>
    <property type="molecule type" value="Genomic_DNA"/>
</dbReference>
<protein>
    <submittedName>
        <fullName evidence="12">ABC transporter</fullName>
    </submittedName>
</protein>
<comment type="similarity">
    <text evidence="2">Belongs to the ABC transporter superfamily.</text>
</comment>
<evidence type="ECO:0000256" key="3">
    <source>
        <dbReference type="ARBA" id="ARBA00022448"/>
    </source>
</evidence>
<dbReference type="GO" id="GO:0042626">
    <property type="term" value="F:ATPase-coupled transmembrane transporter activity"/>
    <property type="evidence" value="ECO:0007669"/>
    <property type="project" value="TreeGrafter"/>
</dbReference>
<evidence type="ECO:0000256" key="2">
    <source>
        <dbReference type="ARBA" id="ARBA00005417"/>
    </source>
</evidence>
<evidence type="ECO:0000256" key="6">
    <source>
        <dbReference type="ARBA" id="ARBA00022741"/>
    </source>
</evidence>
<keyword evidence="5" id="KW-0677">Repeat</keyword>
<keyword evidence="6" id="KW-0547">Nucleotide-binding</keyword>
<dbReference type="Pfam" id="PF00005">
    <property type="entry name" value="ABC_tran"/>
    <property type="match status" value="2"/>
</dbReference>
<dbReference type="InterPro" id="IPR003439">
    <property type="entry name" value="ABC_transporter-like_ATP-bd"/>
</dbReference>
<feature type="domain" description="ABC transporter" evidence="11">
    <location>
        <begin position="287"/>
        <end position="497"/>
    </location>
</feature>
<evidence type="ECO:0000259" key="11">
    <source>
        <dbReference type="PROSITE" id="PS50893"/>
    </source>
</evidence>
<accession>A0A369MM12</accession>
<dbReference type="InterPro" id="IPR015856">
    <property type="entry name" value="ABC_transpr_CbiO/EcfA_su"/>
</dbReference>
<dbReference type="PROSITE" id="PS00211">
    <property type="entry name" value="ABC_TRANSPORTER_1"/>
    <property type="match status" value="2"/>
</dbReference>
<dbReference type="Proteomes" id="UP000253752">
    <property type="component" value="Unassembled WGS sequence"/>
</dbReference>
<dbReference type="InterPro" id="IPR050095">
    <property type="entry name" value="ECF_ABC_transporter_ATP-bd"/>
</dbReference>
<sequence length="498" mass="53309">MTGDLVAQLKGASFSYYGAPETLHAVDLDVHAGECVVLMGASGSGKTTIVRVLNGLAGGYYRGSVSGDVFLGGLSARDMEAWRRAELVGSVFQDPTAQFFSSQLAGEVAFGCENIGYPAEEVVRRTDAAIGRLGLDRLRTIAVDELSSGQKQRVAIASSLAPAPRLVVMDEPSSNLDEDAAQELGAVLMELKRQGYALVVAEHRISYLMECADRFCYMEAGRMRAVLSRDDVFAMEGSERVAMGVRSPAFVPRPSLKPAPLAAGPAREGERAVSGEAFGARLEAASLEVDGLAVSRGGNLLFSDVCFAVEPGQIMALTGKNGVGKTSLAQVAVGLGRPDEGCVRVGGRKLSRRELRRRVWYSPNDVSMEFFSSRVDEEVLLFSDQDDAARRYADHVLGRLGLAELGDRHPSSLSGGQKQRLSIACGLASRRSVLILDEPTSGLDALSMRRLADALRCAAEEGAAVVVITHDNEFMRECCTHVFALEGAGADEDERRAR</sequence>
<dbReference type="GO" id="GO:0005524">
    <property type="term" value="F:ATP binding"/>
    <property type="evidence" value="ECO:0007669"/>
    <property type="project" value="UniProtKB-KW"/>
</dbReference>
<keyword evidence="4" id="KW-1003">Cell membrane</keyword>
<evidence type="ECO:0000313" key="12">
    <source>
        <dbReference type="EMBL" id="RDB74951.1"/>
    </source>
</evidence>
<keyword evidence="7" id="KW-0067">ATP-binding</keyword>
<evidence type="ECO:0000256" key="1">
    <source>
        <dbReference type="ARBA" id="ARBA00004202"/>
    </source>
</evidence>
<keyword evidence="9" id="KW-0472">Membrane</keyword>
<gene>
    <name evidence="12" type="ORF">C1872_14785</name>
</gene>